<dbReference type="SUPFAM" id="SSF52540">
    <property type="entry name" value="P-loop containing nucleoside triphosphate hydrolases"/>
    <property type="match status" value="1"/>
</dbReference>
<dbReference type="PANTHER" id="PTHR11783">
    <property type="entry name" value="SULFOTRANSFERASE SULT"/>
    <property type="match status" value="1"/>
</dbReference>
<keyword evidence="5" id="KW-1185">Reference proteome</keyword>
<evidence type="ECO:0000259" key="3">
    <source>
        <dbReference type="Pfam" id="PF00685"/>
    </source>
</evidence>
<dbReference type="AlphaFoldDB" id="A0A9Q1C8Z8"/>
<dbReference type="GO" id="GO:0008146">
    <property type="term" value="F:sulfotransferase activity"/>
    <property type="evidence" value="ECO:0007669"/>
    <property type="project" value="InterPro"/>
</dbReference>
<dbReference type="EMBL" id="JAIZAY010000006">
    <property type="protein sequence ID" value="KAJ8040249.1"/>
    <property type="molecule type" value="Genomic_DNA"/>
</dbReference>
<name>A0A9Q1C8Z8_HOLLE</name>
<comment type="caution">
    <text evidence="4">The sequence shown here is derived from an EMBL/GenBank/DDBJ whole genome shotgun (WGS) entry which is preliminary data.</text>
</comment>
<comment type="similarity">
    <text evidence="1">Belongs to the sulfotransferase 1 family.</text>
</comment>
<dbReference type="InterPro" id="IPR000863">
    <property type="entry name" value="Sulfotransferase_dom"/>
</dbReference>
<organism evidence="4 5">
    <name type="scientific">Holothuria leucospilota</name>
    <name type="common">Black long sea cucumber</name>
    <name type="synonym">Mertensiothuria leucospilota</name>
    <dbReference type="NCBI Taxonomy" id="206669"/>
    <lineage>
        <taxon>Eukaryota</taxon>
        <taxon>Metazoa</taxon>
        <taxon>Echinodermata</taxon>
        <taxon>Eleutherozoa</taxon>
        <taxon>Echinozoa</taxon>
        <taxon>Holothuroidea</taxon>
        <taxon>Aspidochirotacea</taxon>
        <taxon>Aspidochirotida</taxon>
        <taxon>Holothuriidae</taxon>
        <taxon>Holothuria</taxon>
    </lineage>
</organism>
<sequence length="136" mass="16134">MVTVLEFTWAPTPEKIKQTTPGYKIIEKLPSPRVIITHIPEPLCPPQWFTKRAKIIYFARNPKDVMVSSYNFMKPILNPKLRSWEAFFKYFCGDYGKEILTLNIWILNLETYVHYNEKLLLIFLFISNTFVICNVR</sequence>
<evidence type="ECO:0000256" key="1">
    <source>
        <dbReference type="ARBA" id="ARBA00005771"/>
    </source>
</evidence>
<evidence type="ECO:0000313" key="4">
    <source>
        <dbReference type="EMBL" id="KAJ8040249.1"/>
    </source>
</evidence>
<protein>
    <submittedName>
        <fullName evidence="4">Bile salt sulfotransferase</fullName>
    </submittedName>
</protein>
<accession>A0A9Q1C8Z8</accession>
<dbReference type="Proteomes" id="UP001152320">
    <property type="component" value="Chromosome 6"/>
</dbReference>
<keyword evidence="2" id="KW-0808">Transferase</keyword>
<dbReference type="InterPro" id="IPR027417">
    <property type="entry name" value="P-loop_NTPase"/>
</dbReference>
<evidence type="ECO:0000256" key="2">
    <source>
        <dbReference type="ARBA" id="ARBA00022679"/>
    </source>
</evidence>
<dbReference type="Gene3D" id="3.40.50.300">
    <property type="entry name" value="P-loop containing nucleotide triphosphate hydrolases"/>
    <property type="match status" value="1"/>
</dbReference>
<feature type="domain" description="Sulfotransferase" evidence="3">
    <location>
        <begin position="16"/>
        <end position="117"/>
    </location>
</feature>
<reference evidence="4" key="1">
    <citation type="submission" date="2021-10" db="EMBL/GenBank/DDBJ databases">
        <title>Tropical sea cucumber genome reveals ecological adaptation and Cuvierian tubules defense mechanism.</title>
        <authorList>
            <person name="Chen T."/>
        </authorList>
    </citation>
    <scope>NUCLEOTIDE SEQUENCE</scope>
    <source>
        <strain evidence="4">Nanhai2018</strain>
        <tissue evidence="4">Muscle</tissue>
    </source>
</reference>
<dbReference type="OrthoDB" id="205623at2759"/>
<gene>
    <name evidence="4" type="ORF">HOLleu_14485</name>
</gene>
<evidence type="ECO:0000313" key="5">
    <source>
        <dbReference type="Proteomes" id="UP001152320"/>
    </source>
</evidence>
<proteinExistence type="inferred from homology"/>
<dbReference type="Pfam" id="PF00685">
    <property type="entry name" value="Sulfotransfer_1"/>
    <property type="match status" value="1"/>
</dbReference>